<protein>
    <recommendedName>
        <fullName evidence="6">2-methylcitrate dehydratase</fullName>
    </recommendedName>
</protein>
<dbReference type="Proteomes" id="UP001583193">
    <property type="component" value="Unassembled WGS sequence"/>
</dbReference>
<dbReference type="EMBL" id="JAVDPF010000003">
    <property type="protein sequence ID" value="KAL1884935.1"/>
    <property type="molecule type" value="Genomic_DNA"/>
</dbReference>
<dbReference type="InterPro" id="IPR036148">
    <property type="entry name" value="MmgE/PrpD_sf"/>
</dbReference>
<evidence type="ECO:0000256" key="1">
    <source>
        <dbReference type="ARBA" id="ARBA00006174"/>
    </source>
</evidence>
<sequence>MSVNRPTLPPYDQVIVDIKDYVFHYTAISDKARACAQIAILDALGCAIETVAKSMQCRAFIGPVVPGTMVPNGFRLPGTSYRLDPVKGAFDLGSMIRYLDHNDALAGADWGHPSDNLGAILAVMDWMSRSTATARMENGRGPPLTMETLLEAVVKVYEIQGCFLLRNAFNAFGLDHTIMVKLASTAVVSWLLGLSEEQTLAAISHVWMDTSPLRVYRAGSNTVPRKGWAAGDACMRAVQFALLVRSGQPGSPTVLTMPRWGFYATTWRGGSEFSFPKPYTTWVIQNIFYKVMPVEGHGIAAVEAAVVQARRLRERGYGVQDIARIDIRTCAAANMIINKPGPLYNPADRDHCMQYVVAVAFLKVAAPEAGDFLDSSEFAGSSAIQALRDKTHIRPDDTLTADYLNIDKKSIPSALTVHLTSGEVLDEVLVEFPLGHVENSGTRAAVEHKYRRNLGLLFTVEESAAVEDMIRKGGERNVSDLLDMLARPSVKL</sequence>
<comment type="caution">
    <text evidence="4">The sequence shown here is derived from an EMBL/GenBank/DDBJ whole genome shotgun (WGS) entry which is preliminary data.</text>
</comment>
<evidence type="ECO:0000259" key="2">
    <source>
        <dbReference type="Pfam" id="PF03972"/>
    </source>
</evidence>
<dbReference type="SUPFAM" id="SSF103378">
    <property type="entry name" value="2-methylcitrate dehydratase PrpD"/>
    <property type="match status" value="1"/>
</dbReference>
<name>A0ABR3Y9E9_9EURO</name>
<evidence type="ECO:0000313" key="4">
    <source>
        <dbReference type="EMBL" id="KAL1884935.1"/>
    </source>
</evidence>
<accession>A0ABR3Y9E9</accession>
<evidence type="ECO:0000313" key="5">
    <source>
        <dbReference type="Proteomes" id="UP001583193"/>
    </source>
</evidence>
<dbReference type="PANTHER" id="PTHR16943:SF15">
    <property type="entry name" value="DEHYDRATASE (PRPD), PUTATIVE-RELATED"/>
    <property type="match status" value="1"/>
</dbReference>
<dbReference type="Gene3D" id="3.30.1330.120">
    <property type="entry name" value="2-methylcitrate dehydratase PrpD"/>
    <property type="match status" value="1"/>
</dbReference>
<dbReference type="InterPro" id="IPR005656">
    <property type="entry name" value="MmgE_PrpD"/>
</dbReference>
<evidence type="ECO:0008006" key="6">
    <source>
        <dbReference type="Google" id="ProtNLM"/>
    </source>
</evidence>
<dbReference type="Pfam" id="PF19305">
    <property type="entry name" value="MmgE_PrpD_C"/>
    <property type="match status" value="1"/>
</dbReference>
<keyword evidence="5" id="KW-1185">Reference proteome</keyword>
<feature type="domain" description="MmgE/PrpD N-terminal" evidence="2">
    <location>
        <begin position="24"/>
        <end position="269"/>
    </location>
</feature>
<dbReference type="InterPro" id="IPR042188">
    <property type="entry name" value="MmgE/PrpD_sf_2"/>
</dbReference>
<dbReference type="InterPro" id="IPR045336">
    <property type="entry name" value="MmgE_PrpD_N"/>
</dbReference>
<reference evidence="4 5" key="1">
    <citation type="journal article" date="2024" name="IMA Fungus">
        <title>IMA Genome - F19 : A genome assembly and annotation guide to empower mycologists, including annotated draft genome sequences of Ceratocystis pirilliformis, Diaporthe australafricana, Fusarium ophioides, Paecilomyces lecythidis, and Sporothrix stenoceras.</title>
        <authorList>
            <person name="Aylward J."/>
            <person name="Wilson A.M."/>
            <person name="Visagie C.M."/>
            <person name="Spraker J."/>
            <person name="Barnes I."/>
            <person name="Buitendag C."/>
            <person name="Ceriani C."/>
            <person name="Del Mar Angel L."/>
            <person name="du Plessis D."/>
            <person name="Fuchs T."/>
            <person name="Gasser K."/>
            <person name="Kramer D."/>
            <person name="Li W."/>
            <person name="Munsamy K."/>
            <person name="Piso A."/>
            <person name="Price J.L."/>
            <person name="Sonnekus B."/>
            <person name="Thomas C."/>
            <person name="van der Nest A."/>
            <person name="van Dijk A."/>
            <person name="van Heerden A."/>
            <person name="van Vuuren N."/>
            <person name="Yilmaz N."/>
            <person name="Duong T.A."/>
            <person name="van der Merwe N.A."/>
            <person name="Wingfield M.J."/>
            <person name="Wingfield B.D."/>
        </authorList>
    </citation>
    <scope>NUCLEOTIDE SEQUENCE [LARGE SCALE GENOMIC DNA]</scope>
    <source>
        <strain evidence="4 5">CMW 18167</strain>
    </source>
</reference>
<dbReference type="Pfam" id="PF03972">
    <property type="entry name" value="MmgE_PrpD_N"/>
    <property type="match status" value="1"/>
</dbReference>
<comment type="similarity">
    <text evidence="1">Belongs to the PrpD family.</text>
</comment>
<organism evidence="4 5">
    <name type="scientific">Paecilomyces lecythidis</name>
    <dbReference type="NCBI Taxonomy" id="3004212"/>
    <lineage>
        <taxon>Eukaryota</taxon>
        <taxon>Fungi</taxon>
        <taxon>Dikarya</taxon>
        <taxon>Ascomycota</taxon>
        <taxon>Pezizomycotina</taxon>
        <taxon>Eurotiomycetes</taxon>
        <taxon>Eurotiomycetidae</taxon>
        <taxon>Eurotiales</taxon>
        <taxon>Thermoascaceae</taxon>
        <taxon>Paecilomyces</taxon>
    </lineage>
</organism>
<gene>
    <name evidence="4" type="ORF">Plec18167_001592</name>
</gene>
<dbReference type="PANTHER" id="PTHR16943">
    <property type="entry name" value="2-METHYLCITRATE DEHYDRATASE-RELATED"/>
    <property type="match status" value="1"/>
</dbReference>
<dbReference type="InterPro" id="IPR045337">
    <property type="entry name" value="MmgE_PrpD_C"/>
</dbReference>
<dbReference type="InterPro" id="IPR042183">
    <property type="entry name" value="MmgE/PrpD_sf_1"/>
</dbReference>
<dbReference type="Gene3D" id="1.10.4100.10">
    <property type="entry name" value="2-methylcitrate dehydratase PrpD"/>
    <property type="match status" value="1"/>
</dbReference>
<proteinExistence type="inferred from homology"/>
<evidence type="ECO:0000259" key="3">
    <source>
        <dbReference type="Pfam" id="PF19305"/>
    </source>
</evidence>
<feature type="domain" description="MmgE/PrpD C-terminal" evidence="3">
    <location>
        <begin position="293"/>
        <end position="469"/>
    </location>
</feature>